<dbReference type="EMBL" id="AOLZ01000056">
    <property type="protein sequence ID" value="EMA30758.1"/>
    <property type="molecule type" value="Genomic_DNA"/>
</dbReference>
<dbReference type="EMBL" id="CP019285">
    <property type="protein sequence ID" value="APW99192.1"/>
    <property type="molecule type" value="Genomic_DNA"/>
</dbReference>
<evidence type="ECO:0008006" key="5">
    <source>
        <dbReference type="Google" id="ProtNLM"/>
    </source>
</evidence>
<dbReference type="eggNOG" id="arCOG04551">
    <property type="taxonomic scope" value="Archaea"/>
</dbReference>
<dbReference type="InterPro" id="IPR018641">
    <property type="entry name" value="Trfase_1_rSAM/seldom-assoc"/>
</dbReference>
<name>M0LCA5_NATLA</name>
<organism evidence="2 3">
    <name type="scientific">Natronobacterium lacisalsi AJ5</name>
    <dbReference type="NCBI Taxonomy" id="358396"/>
    <lineage>
        <taxon>Archaea</taxon>
        <taxon>Methanobacteriati</taxon>
        <taxon>Methanobacteriota</taxon>
        <taxon>Stenosarchaea group</taxon>
        <taxon>Halobacteria</taxon>
        <taxon>Halobacteriales</taxon>
        <taxon>Natrialbaceae</taxon>
        <taxon>Natronobacterium</taxon>
    </lineage>
</organism>
<proteinExistence type="predicted"/>
<dbReference type="Gene3D" id="3.90.550.10">
    <property type="entry name" value="Spore Coat Polysaccharide Biosynthesis Protein SpsA, Chain A"/>
    <property type="match status" value="1"/>
</dbReference>
<dbReference type="AlphaFoldDB" id="M0LCA5"/>
<keyword evidence="3" id="KW-1185">Reference proteome</keyword>
<evidence type="ECO:0000313" key="2">
    <source>
        <dbReference type="EMBL" id="EMA30758.1"/>
    </source>
</evidence>
<dbReference type="PANTHER" id="PTHR36529">
    <property type="entry name" value="SLL1095 PROTEIN"/>
    <property type="match status" value="1"/>
</dbReference>
<evidence type="ECO:0000313" key="3">
    <source>
        <dbReference type="Proteomes" id="UP000011555"/>
    </source>
</evidence>
<dbReference type="KEGG" id="hlc:CHINAEXTREME16060"/>
<gene>
    <name evidence="2" type="ORF">C445_15656</name>
    <name evidence="1" type="ORF">CHINAEXTREME_16060</name>
</gene>
<reference evidence="1 4" key="1">
    <citation type="journal article" date="2011" name="J. Bacteriol.">
        <title>Genome sequence of Halobiforma lacisalsi AJ5, an extremely halophilic archaeon which harbors a bop gene.</title>
        <authorList>
            <person name="Jiang X."/>
            <person name="Wang S."/>
            <person name="Cheng H."/>
            <person name="Huo Y."/>
            <person name="Zhang X."/>
            <person name="Zhu X."/>
            <person name="Han X."/>
            <person name="Ni P."/>
            <person name="Wu M."/>
        </authorList>
    </citation>
    <scope>NUCLEOTIDE SEQUENCE [LARGE SCALE GENOMIC DNA]</scope>
    <source>
        <strain evidence="1 4">AJ5</strain>
    </source>
</reference>
<dbReference type="Proteomes" id="UP000186547">
    <property type="component" value="Chromosome"/>
</dbReference>
<dbReference type="PANTHER" id="PTHR36529:SF1">
    <property type="entry name" value="GLYCOSYLTRANSFERASE"/>
    <property type="match status" value="1"/>
</dbReference>
<dbReference type="PATRIC" id="fig|358396.7.peg.3177"/>
<dbReference type="InterPro" id="IPR029044">
    <property type="entry name" value="Nucleotide-diphossugar_trans"/>
</dbReference>
<evidence type="ECO:0000313" key="4">
    <source>
        <dbReference type="Proteomes" id="UP000186547"/>
    </source>
</evidence>
<evidence type="ECO:0000313" key="1">
    <source>
        <dbReference type="EMBL" id="APW99192.1"/>
    </source>
</evidence>
<protein>
    <recommendedName>
        <fullName evidence="5">DUF2064 domain-containing protein</fullName>
    </recommendedName>
</protein>
<sequence length="287" mass="29527">MRGAGLETGTAKRRNAAFKSRADGGTDMIVVLPVDPPRGGLVLPELVERTPLSAANAVALYEAAVSDTVRAAADSGGEVLINYRDAETLPVEYVGDDRPNPESEIRDLVADALEDATGDLEDVRFERQVGSTRSARAGNTVTHLLEREEAGSAGILEPTAPAVGRSEIDGAAMALRRHDVVLGPSSGGHTYLAAFGVAEPIDFTDAYAPPSHATLANRTGEAGLDLGFAPMVPTVATPSGLAATTATLEARAVAGRLTATATKATLEELGVTVGDGDEIELADEGDG</sequence>
<accession>M0LCA5</accession>
<reference evidence="2 3" key="2">
    <citation type="journal article" date="2014" name="PLoS Genet.">
        <title>Phylogenetically driven sequencing of extremely halophilic archaea reveals strategies for static and dynamic osmo-response.</title>
        <authorList>
            <person name="Becker E.A."/>
            <person name="Seitzer P.M."/>
            <person name="Tritt A."/>
            <person name="Larsen D."/>
            <person name="Krusor M."/>
            <person name="Yao A.I."/>
            <person name="Wu D."/>
            <person name="Madern D."/>
            <person name="Eisen J.A."/>
            <person name="Darling A.E."/>
            <person name="Facciotti M.T."/>
        </authorList>
    </citation>
    <scope>NUCLEOTIDE SEQUENCE [LARGE SCALE GENOMIC DNA]</scope>
    <source>
        <strain evidence="2 3">AJ5</strain>
    </source>
</reference>
<dbReference type="Proteomes" id="UP000011555">
    <property type="component" value="Unassembled WGS sequence"/>
</dbReference>
<reference evidence="1" key="3">
    <citation type="submission" date="2017-01" db="EMBL/GenBank/DDBJ databases">
        <authorList>
            <person name="Mah S.A."/>
            <person name="Swanson W.J."/>
            <person name="Moy G.W."/>
            <person name="Vacquier V.D."/>
        </authorList>
    </citation>
    <scope>NUCLEOTIDE SEQUENCE</scope>
    <source>
        <strain evidence="1">AJ5</strain>
    </source>
</reference>